<reference evidence="1" key="1">
    <citation type="submission" date="2023-03" db="EMBL/GenBank/DDBJ databases">
        <title>Massive genome expansion in bonnet fungi (Mycena s.s.) driven by repeated elements and novel gene families across ecological guilds.</title>
        <authorList>
            <consortium name="Lawrence Berkeley National Laboratory"/>
            <person name="Harder C.B."/>
            <person name="Miyauchi S."/>
            <person name="Viragh M."/>
            <person name="Kuo A."/>
            <person name="Thoen E."/>
            <person name="Andreopoulos B."/>
            <person name="Lu D."/>
            <person name="Skrede I."/>
            <person name="Drula E."/>
            <person name="Henrissat B."/>
            <person name="Morin E."/>
            <person name="Kohler A."/>
            <person name="Barry K."/>
            <person name="LaButti K."/>
            <person name="Morin E."/>
            <person name="Salamov A."/>
            <person name="Lipzen A."/>
            <person name="Mereny Z."/>
            <person name="Hegedus B."/>
            <person name="Baldrian P."/>
            <person name="Stursova M."/>
            <person name="Weitz H."/>
            <person name="Taylor A."/>
            <person name="Grigoriev I.V."/>
            <person name="Nagy L.G."/>
            <person name="Martin F."/>
            <person name="Kauserud H."/>
        </authorList>
    </citation>
    <scope>NUCLEOTIDE SEQUENCE</scope>
    <source>
        <strain evidence="1">CBHHK067</strain>
    </source>
</reference>
<evidence type="ECO:0000313" key="2">
    <source>
        <dbReference type="Proteomes" id="UP001221757"/>
    </source>
</evidence>
<accession>A0AAD7DE27</accession>
<dbReference type="Proteomes" id="UP001221757">
    <property type="component" value="Unassembled WGS sequence"/>
</dbReference>
<dbReference type="AlphaFoldDB" id="A0AAD7DE27"/>
<protein>
    <submittedName>
        <fullName evidence="1">Uncharacterized protein</fullName>
    </submittedName>
</protein>
<sequence length="99" mass="11335">MPQMLGRRLNQGRCTIPGIPPTSFRDSENQYLINLTLLFLRLQSELVNLDQTAFLIFPRRRWLTDTEAMGIRTCKFHSYALAVVEGRTRTDAPSNVGTH</sequence>
<name>A0AAD7DE27_MYCRO</name>
<keyword evidence="2" id="KW-1185">Reference proteome</keyword>
<gene>
    <name evidence="1" type="ORF">B0H17DRAFT_637683</name>
</gene>
<proteinExistence type="predicted"/>
<comment type="caution">
    <text evidence="1">The sequence shown here is derived from an EMBL/GenBank/DDBJ whole genome shotgun (WGS) entry which is preliminary data.</text>
</comment>
<organism evidence="1 2">
    <name type="scientific">Mycena rosella</name>
    <name type="common">Pink bonnet</name>
    <name type="synonym">Agaricus rosellus</name>
    <dbReference type="NCBI Taxonomy" id="1033263"/>
    <lineage>
        <taxon>Eukaryota</taxon>
        <taxon>Fungi</taxon>
        <taxon>Dikarya</taxon>
        <taxon>Basidiomycota</taxon>
        <taxon>Agaricomycotina</taxon>
        <taxon>Agaricomycetes</taxon>
        <taxon>Agaricomycetidae</taxon>
        <taxon>Agaricales</taxon>
        <taxon>Marasmiineae</taxon>
        <taxon>Mycenaceae</taxon>
        <taxon>Mycena</taxon>
    </lineage>
</organism>
<dbReference type="EMBL" id="JARKIE010000072">
    <property type="protein sequence ID" value="KAJ7689437.1"/>
    <property type="molecule type" value="Genomic_DNA"/>
</dbReference>
<evidence type="ECO:0000313" key="1">
    <source>
        <dbReference type="EMBL" id="KAJ7689437.1"/>
    </source>
</evidence>